<organism evidence="1 2">
    <name type="scientific">Williamsia sterculiae</name>
    <dbReference type="NCBI Taxonomy" id="1344003"/>
    <lineage>
        <taxon>Bacteria</taxon>
        <taxon>Bacillati</taxon>
        <taxon>Actinomycetota</taxon>
        <taxon>Actinomycetes</taxon>
        <taxon>Mycobacteriales</taxon>
        <taxon>Nocardiaceae</taxon>
        <taxon>Williamsia</taxon>
    </lineage>
</organism>
<evidence type="ECO:0000313" key="1">
    <source>
        <dbReference type="EMBL" id="SIS18783.1"/>
    </source>
</evidence>
<sequence length="354" mass="38963">MSTPWEDAAIRDGLLDDLCSDATVVGWSEGPHRTSEFLDARNIAFRALVQNHGVEVLAAETGFTDGLVTQRYLDDDAAVTLSEATHCMWIWNDRPLTQNRDLLEWMYAHNRRRPADAVRFVGIDMCGGRFGRFARAHIGLGQALAVAARISPRALGARTEVAPLLPLFTADDYRRLTGRQADTITAVITELTEVLASLDPHDPDVAIALRQCAIAAHHDANFRHDPTTWSMGIRDAAQFENLRWTLNRLCAPRKVMVFEQVSHLEPHNPVSLGHAIRAAHGDRAVLVAAAWGDGTDSRASRDTARLSSAVARWLPASENGPILIDLRRDSPLRPHAAGFDAVLYVRQPTSASPL</sequence>
<dbReference type="Gene3D" id="3.30.1870.10">
    <property type="entry name" value="EreA-like, domain 2"/>
    <property type="match status" value="1"/>
</dbReference>
<accession>A0A1N7H1T2</accession>
<keyword evidence="2" id="KW-1185">Reference proteome</keyword>
<dbReference type="InterPro" id="IPR052036">
    <property type="entry name" value="Hydrolase/PRTase-associated"/>
</dbReference>
<dbReference type="Gene3D" id="3.40.1660.10">
    <property type="entry name" value="EreA-like (biosynthetic domain)"/>
    <property type="match status" value="1"/>
</dbReference>
<dbReference type="EMBL" id="FTNT01000011">
    <property type="protein sequence ID" value="SIS18783.1"/>
    <property type="molecule type" value="Genomic_DNA"/>
</dbReference>
<dbReference type="Pfam" id="PF05139">
    <property type="entry name" value="Erythro_esteras"/>
    <property type="match status" value="1"/>
</dbReference>
<reference evidence="1 2" key="1">
    <citation type="submission" date="2017-01" db="EMBL/GenBank/DDBJ databases">
        <authorList>
            <person name="Mah S.A."/>
            <person name="Swanson W.J."/>
            <person name="Moy G.W."/>
            <person name="Vacquier V.D."/>
        </authorList>
    </citation>
    <scope>NUCLEOTIDE SEQUENCE [LARGE SCALE GENOMIC DNA]</scope>
    <source>
        <strain evidence="1 2">CPCC 203464</strain>
    </source>
</reference>
<dbReference type="SUPFAM" id="SSF159501">
    <property type="entry name" value="EreA/ChaN-like"/>
    <property type="match status" value="1"/>
</dbReference>
<protein>
    <submittedName>
        <fullName evidence="1">Erythromycin esterase homolog</fullName>
    </submittedName>
</protein>
<dbReference type="PANTHER" id="PTHR31299:SF0">
    <property type="entry name" value="ESTERASE, PUTATIVE (AFU_ORTHOLOGUE AFUA_1G05850)-RELATED"/>
    <property type="match status" value="1"/>
</dbReference>
<dbReference type="OrthoDB" id="9810066at2"/>
<dbReference type="PANTHER" id="PTHR31299">
    <property type="entry name" value="ESTERASE, PUTATIVE (AFU_ORTHOLOGUE AFUA_1G05850)-RELATED"/>
    <property type="match status" value="1"/>
</dbReference>
<dbReference type="AlphaFoldDB" id="A0A1N7H1T2"/>
<proteinExistence type="predicted"/>
<dbReference type="STRING" id="1344003.SAMN05445060_3384"/>
<dbReference type="InterPro" id="IPR007815">
    <property type="entry name" value="Emycin_Estase"/>
</dbReference>
<dbReference type="RefSeq" id="WP_159441878.1">
    <property type="nucleotide sequence ID" value="NZ_FTNT01000011.1"/>
</dbReference>
<gene>
    <name evidence="1" type="ORF">SAMN05445060_3384</name>
</gene>
<dbReference type="Proteomes" id="UP000186218">
    <property type="component" value="Unassembled WGS sequence"/>
</dbReference>
<dbReference type="GO" id="GO:0046677">
    <property type="term" value="P:response to antibiotic"/>
    <property type="evidence" value="ECO:0007669"/>
    <property type="project" value="InterPro"/>
</dbReference>
<name>A0A1N7H1T2_9NOCA</name>
<evidence type="ECO:0000313" key="2">
    <source>
        <dbReference type="Proteomes" id="UP000186218"/>
    </source>
</evidence>
<dbReference type="CDD" id="cd14728">
    <property type="entry name" value="Ere-like"/>
    <property type="match status" value="1"/>
</dbReference>
<dbReference type="Gene3D" id="1.20.1440.30">
    <property type="entry name" value="Biosynthetic Protein domain"/>
    <property type="match status" value="1"/>
</dbReference>